<evidence type="ECO:0000256" key="3">
    <source>
        <dbReference type="ARBA" id="ARBA00004972"/>
    </source>
</evidence>
<evidence type="ECO:0000256" key="7">
    <source>
        <dbReference type="ARBA" id="ARBA00022723"/>
    </source>
</evidence>
<comment type="pathway">
    <text evidence="13">Plant hormone biosynthesis; brassinosteroid biosynthesis.</text>
</comment>
<comment type="pathway">
    <text evidence="14">Steroid biosynthesis.</text>
</comment>
<dbReference type="Gene3D" id="1.10.630.10">
    <property type="entry name" value="Cytochrome P450"/>
    <property type="match status" value="1"/>
</dbReference>
<accession>A0A6J0PFX7</accession>
<gene>
    <name evidence="20" type="primary">LOC105042258</name>
</gene>
<comment type="subcellular location">
    <subcellularLocation>
        <location evidence="2">Membrane</location>
        <topology evidence="2">Single-pass membrane protein</topology>
    </subcellularLocation>
</comment>
<dbReference type="InterPro" id="IPR036396">
    <property type="entry name" value="Cyt_P450_sf"/>
</dbReference>
<evidence type="ECO:0000256" key="6">
    <source>
        <dbReference type="ARBA" id="ARBA00022692"/>
    </source>
</evidence>
<dbReference type="Proteomes" id="UP000504607">
    <property type="component" value="Chromosome 3"/>
</dbReference>
<dbReference type="GO" id="GO:0016125">
    <property type="term" value="P:sterol metabolic process"/>
    <property type="evidence" value="ECO:0007669"/>
    <property type="project" value="TreeGrafter"/>
</dbReference>
<dbReference type="OrthoDB" id="3945418at2759"/>
<evidence type="ECO:0000256" key="4">
    <source>
        <dbReference type="ARBA" id="ARBA00010617"/>
    </source>
</evidence>
<dbReference type="GO" id="GO:0016132">
    <property type="term" value="P:brassinosteroid biosynthetic process"/>
    <property type="evidence" value="ECO:0007669"/>
    <property type="project" value="TreeGrafter"/>
</dbReference>
<dbReference type="Pfam" id="PF00067">
    <property type="entry name" value="p450"/>
    <property type="match status" value="1"/>
</dbReference>
<dbReference type="PANTHER" id="PTHR24286">
    <property type="entry name" value="CYTOCHROME P450 26"/>
    <property type="match status" value="1"/>
</dbReference>
<dbReference type="PRINTS" id="PR00463">
    <property type="entry name" value="EP450I"/>
</dbReference>
<evidence type="ECO:0000256" key="16">
    <source>
        <dbReference type="ARBA" id="ARBA00078099"/>
    </source>
</evidence>
<dbReference type="InterPro" id="IPR017972">
    <property type="entry name" value="Cyt_P450_CS"/>
</dbReference>
<dbReference type="GO" id="GO:0016709">
    <property type="term" value="F:oxidoreductase activity, acting on paired donors, with incorporation or reduction of molecular oxygen, NAD(P)H as one donor, and incorporation of one atom of oxygen"/>
    <property type="evidence" value="ECO:0007669"/>
    <property type="project" value="TreeGrafter"/>
</dbReference>
<evidence type="ECO:0000256" key="18">
    <source>
        <dbReference type="RuleBase" id="RU000461"/>
    </source>
</evidence>
<dbReference type="RefSeq" id="XP_019704704.1">
    <property type="nucleotide sequence ID" value="XM_019849145.1"/>
</dbReference>
<dbReference type="PROSITE" id="PS00086">
    <property type="entry name" value="CYTOCHROME_P450"/>
    <property type="match status" value="1"/>
</dbReference>
<proteinExistence type="inferred from homology"/>
<evidence type="ECO:0000256" key="1">
    <source>
        <dbReference type="ARBA" id="ARBA00001971"/>
    </source>
</evidence>
<dbReference type="PRINTS" id="PR00385">
    <property type="entry name" value="P450"/>
</dbReference>
<comment type="similarity">
    <text evidence="4 18">Belongs to the cytochrome P450 family.</text>
</comment>
<dbReference type="InterPro" id="IPR002401">
    <property type="entry name" value="Cyt_P450_E_grp-I"/>
</dbReference>
<dbReference type="GO" id="GO:0016020">
    <property type="term" value="C:membrane"/>
    <property type="evidence" value="ECO:0007669"/>
    <property type="project" value="UniProtKB-SubCell"/>
</dbReference>
<protein>
    <recommendedName>
        <fullName evidence="15">Cytochrome P450 90D2</fullName>
    </recommendedName>
    <alternativeName>
        <fullName evidence="16">3-dehydro-6-deoxoteasterone synthase</fullName>
    </alternativeName>
</protein>
<dbReference type="CDD" id="cd11043">
    <property type="entry name" value="CYP90-like"/>
    <property type="match status" value="1"/>
</dbReference>
<keyword evidence="19" id="KW-1185">Reference proteome</keyword>
<evidence type="ECO:0000256" key="14">
    <source>
        <dbReference type="ARBA" id="ARBA00060577"/>
    </source>
</evidence>
<dbReference type="InterPro" id="IPR001128">
    <property type="entry name" value="Cyt_P450"/>
</dbReference>
<dbReference type="GO" id="GO:0048443">
    <property type="term" value="P:stamen development"/>
    <property type="evidence" value="ECO:0007669"/>
    <property type="project" value="UniProtKB-ARBA"/>
</dbReference>
<evidence type="ECO:0000256" key="2">
    <source>
        <dbReference type="ARBA" id="ARBA00004167"/>
    </source>
</evidence>
<keyword evidence="10 17" id="KW-0408">Iron</keyword>
<evidence type="ECO:0000313" key="20">
    <source>
        <dbReference type="RefSeq" id="XP_019704704.1"/>
    </source>
</evidence>
<evidence type="ECO:0000256" key="5">
    <source>
        <dbReference type="ARBA" id="ARBA00022617"/>
    </source>
</evidence>
<dbReference type="AlphaFoldDB" id="A0A6J0PFX7"/>
<evidence type="ECO:0000256" key="11">
    <source>
        <dbReference type="ARBA" id="ARBA00023033"/>
    </source>
</evidence>
<evidence type="ECO:0000256" key="12">
    <source>
        <dbReference type="ARBA" id="ARBA00023136"/>
    </source>
</evidence>
<dbReference type="FunFam" id="1.10.630.10:FF:000048">
    <property type="entry name" value="3-epi-6-deoxocathasterone 23-monooxygenase CYP90D1"/>
    <property type="match status" value="1"/>
</dbReference>
<feature type="binding site" description="axial binding residue" evidence="17">
    <location>
        <position position="415"/>
    </location>
    <ligand>
        <name>heme</name>
        <dbReference type="ChEBI" id="CHEBI:30413"/>
    </ligand>
    <ligandPart>
        <name>Fe</name>
        <dbReference type="ChEBI" id="CHEBI:18248"/>
    </ligandPart>
</feature>
<keyword evidence="7 17" id="KW-0479">Metal-binding</keyword>
<dbReference type="GO" id="GO:0048441">
    <property type="term" value="P:petal development"/>
    <property type="evidence" value="ECO:0007669"/>
    <property type="project" value="UniProtKB-ARBA"/>
</dbReference>
<dbReference type="GO" id="GO:0010268">
    <property type="term" value="P:brassinosteroid homeostasis"/>
    <property type="evidence" value="ECO:0007669"/>
    <property type="project" value="TreeGrafter"/>
</dbReference>
<dbReference type="GO" id="GO:0048366">
    <property type="term" value="P:leaf development"/>
    <property type="evidence" value="ECO:0007669"/>
    <property type="project" value="UniProtKB-ARBA"/>
</dbReference>
<keyword evidence="8" id="KW-1133">Transmembrane helix</keyword>
<name>A0A6J0PFX7_ELAGV</name>
<dbReference type="GO" id="GO:0005506">
    <property type="term" value="F:iron ion binding"/>
    <property type="evidence" value="ECO:0007669"/>
    <property type="project" value="InterPro"/>
</dbReference>
<evidence type="ECO:0000256" key="17">
    <source>
        <dbReference type="PIRSR" id="PIRSR602401-1"/>
    </source>
</evidence>
<organism evidence="19 20">
    <name type="scientific">Elaeis guineensis var. tenera</name>
    <name type="common">Oil palm</name>
    <dbReference type="NCBI Taxonomy" id="51953"/>
    <lineage>
        <taxon>Eukaryota</taxon>
        <taxon>Viridiplantae</taxon>
        <taxon>Streptophyta</taxon>
        <taxon>Embryophyta</taxon>
        <taxon>Tracheophyta</taxon>
        <taxon>Spermatophyta</taxon>
        <taxon>Magnoliopsida</taxon>
        <taxon>Liliopsida</taxon>
        <taxon>Arecaceae</taxon>
        <taxon>Arecoideae</taxon>
        <taxon>Cocoseae</taxon>
        <taxon>Elaeidinae</taxon>
        <taxon>Elaeis</taxon>
    </lineage>
</organism>
<evidence type="ECO:0000256" key="9">
    <source>
        <dbReference type="ARBA" id="ARBA00023002"/>
    </source>
</evidence>
<keyword evidence="12" id="KW-0472">Membrane</keyword>
<evidence type="ECO:0000256" key="10">
    <source>
        <dbReference type="ARBA" id="ARBA00023004"/>
    </source>
</evidence>
<dbReference type="PANTHER" id="PTHR24286:SF254">
    <property type="entry name" value="3-EPI-6-DEOXOCATHASTERONE 23-MONOOXYGENASE CYP90C1"/>
    <property type="match status" value="1"/>
</dbReference>
<dbReference type="GO" id="GO:0020037">
    <property type="term" value="F:heme binding"/>
    <property type="evidence" value="ECO:0007669"/>
    <property type="project" value="InterPro"/>
</dbReference>
<keyword evidence="5 17" id="KW-0349">Heme</keyword>
<keyword evidence="11 18" id="KW-0503">Monooxygenase</keyword>
<evidence type="ECO:0000256" key="15">
    <source>
        <dbReference type="ARBA" id="ARBA00068727"/>
    </source>
</evidence>
<evidence type="ECO:0000256" key="8">
    <source>
        <dbReference type="ARBA" id="ARBA00022989"/>
    </source>
</evidence>
<evidence type="ECO:0000256" key="13">
    <source>
        <dbReference type="ARBA" id="ARBA00037910"/>
    </source>
</evidence>
<dbReference type="InParanoid" id="A0A6J0PFX7"/>
<comment type="pathway">
    <text evidence="3">Hormone biosynthesis.</text>
</comment>
<evidence type="ECO:0000313" key="19">
    <source>
        <dbReference type="Proteomes" id="UP000504607"/>
    </source>
</evidence>
<keyword evidence="9 18" id="KW-0560">Oxidoreductase</keyword>
<comment type="cofactor">
    <cofactor evidence="1 17">
        <name>heme</name>
        <dbReference type="ChEBI" id="CHEBI:30413"/>
    </cofactor>
</comment>
<reference evidence="20" key="1">
    <citation type="submission" date="2025-08" db="UniProtKB">
        <authorList>
            <consortium name="RefSeq"/>
        </authorList>
    </citation>
    <scope>IDENTIFICATION</scope>
</reference>
<sequence>MKKSCKPQEKGNKDEERERFKGIIPKGSMGWPVIGETLEFIACGYASRPLSFMKKRRLMYGKVFKSHILGRPIIISTDAEVNKVVLQNDGRTFIPFYPKSIMELLGKCSILQTNGDLHKRLHGVVGGFLKSPLLKEYITKDIEKSMIQSFVNWKYKQYIYIQDEAKKITFEVLVRILLGIGPGEEMQLLRREFGEFIKGLICLPIKFPGTTLYKSLKAKERMLKLIKKIIESKMRSSERTITDVADVLLKEMNGTTDLQRLTIDSICENIIEMMIPGEDTVPTLMTLAIKYLSDSPSALKLLLEENIKLKREKMASGECYAWTDYMALPFTQHVINEALRMGNIINAVWRKALDDVKIKSYLIPKGWCVLASLTSIHLDEENYEKPLEFDPWRWQQREGKSQSTFTPFGGGQRLCPGMELSRLEVSIFLHHFVTTFSWVAEADTIITFPTVKMKNRLPITVSPIATY</sequence>
<dbReference type="SUPFAM" id="SSF48264">
    <property type="entry name" value="Cytochrome P450"/>
    <property type="match status" value="1"/>
</dbReference>
<keyword evidence="6" id="KW-0812">Transmembrane</keyword>